<keyword evidence="1 5" id="KW-0489">Methyltransferase</keyword>
<dbReference type="GO" id="GO:0008168">
    <property type="term" value="F:methyltransferase activity"/>
    <property type="evidence" value="ECO:0007669"/>
    <property type="project" value="UniProtKB-KW"/>
</dbReference>
<dbReference type="SUPFAM" id="SSF53335">
    <property type="entry name" value="S-adenosyl-L-methionine-dependent methyltransferases"/>
    <property type="match status" value="1"/>
</dbReference>
<accession>A0A346Y5H8</accession>
<proteinExistence type="predicted"/>
<evidence type="ECO:0000256" key="3">
    <source>
        <dbReference type="ARBA" id="ARBA00022691"/>
    </source>
</evidence>
<keyword evidence="3" id="KW-0949">S-adenosyl-L-methionine</keyword>
<name>A0A346Y5H8_9ACTN</name>
<dbReference type="Proteomes" id="UP000264006">
    <property type="component" value="Chromosome"/>
</dbReference>
<feature type="domain" description="Methyltransferase" evidence="4">
    <location>
        <begin position="48"/>
        <end position="138"/>
    </location>
</feature>
<keyword evidence="2 5" id="KW-0808">Transferase</keyword>
<dbReference type="CDD" id="cd02440">
    <property type="entry name" value="AdoMet_MTases"/>
    <property type="match status" value="1"/>
</dbReference>
<dbReference type="InterPro" id="IPR041698">
    <property type="entry name" value="Methyltransf_25"/>
</dbReference>
<dbReference type="RefSeq" id="WP_114593862.1">
    <property type="nucleotide sequence ID" value="NZ_CP031165.1"/>
</dbReference>
<evidence type="ECO:0000313" key="6">
    <source>
        <dbReference type="Proteomes" id="UP000264006"/>
    </source>
</evidence>
<reference evidence="5 6" key="1">
    <citation type="submission" date="2018-09" db="EMBL/GenBank/DDBJ databases">
        <title>Complete genome sequence of Euzebya sp. DY32-46 isolated from seawater of Pacific Ocean.</title>
        <authorList>
            <person name="Xu L."/>
            <person name="Wu Y.-H."/>
            <person name="Xu X.-W."/>
        </authorList>
    </citation>
    <scope>NUCLEOTIDE SEQUENCE [LARGE SCALE GENOMIC DNA]</scope>
    <source>
        <strain evidence="5 6">DY32-46</strain>
    </source>
</reference>
<evidence type="ECO:0000256" key="2">
    <source>
        <dbReference type="ARBA" id="ARBA00022679"/>
    </source>
</evidence>
<gene>
    <name evidence="5" type="ORF">DVS28_a5069</name>
</gene>
<dbReference type="KEGG" id="euz:DVS28_a5069"/>
<evidence type="ECO:0000259" key="4">
    <source>
        <dbReference type="Pfam" id="PF13649"/>
    </source>
</evidence>
<dbReference type="InterPro" id="IPR029063">
    <property type="entry name" value="SAM-dependent_MTases_sf"/>
</dbReference>
<dbReference type="GO" id="GO:0032259">
    <property type="term" value="P:methylation"/>
    <property type="evidence" value="ECO:0007669"/>
    <property type="project" value="UniProtKB-KW"/>
</dbReference>
<dbReference type="PANTHER" id="PTHR43464:SF19">
    <property type="entry name" value="UBIQUINONE BIOSYNTHESIS O-METHYLTRANSFERASE, MITOCHONDRIAL"/>
    <property type="match status" value="1"/>
</dbReference>
<keyword evidence="6" id="KW-1185">Reference proteome</keyword>
<dbReference type="Pfam" id="PF13649">
    <property type="entry name" value="Methyltransf_25"/>
    <property type="match status" value="1"/>
</dbReference>
<dbReference type="Gene3D" id="3.40.50.150">
    <property type="entry name" value="Vaccinia Virus protein VP39"/>
    <property type="match status" value="1"/>
</dbReference>
<evidence type="ECO:0000256" key="1">
    <source>
        <dbReference type="ARBA" id="ARBA00022603"/>
    </source>
</evidence>
<organism evidence="5 6">
    <name type="scientific">Euzebya pacifica</name>
    <dbReference type="NCBI Taxonomy" id="1608957"/>
    <lineage>
        <taxon>Bacteria</taxon>
        <taxon>Bacillati</taxon>
        <taxon>Actinomycetota</taxon>
        <taxon>Nitriliruptoria</taxon>
        <taxon>Euzebyales</taxon>
    </lineage>
</organism>
<protein>
    <submittedName>
        <fullName evidence="5">Methyltransferase type 12</fullName>
    </submittedName>
</protein>
<dbReference type="OrthoDB" id="7062303at2"/>
<dbReference type="PANTHER" id="PTHR43464">
    <property type="entry name" value="METHYLTRANSFERASE"/>
    <property type="match status" value="1"/>
</dbReference>
<sequence length="192" mass="20614">MSENRWLAKRDNVPRGPDYDARMAAVEERGQYMHGEADRVQVYDPRTVLDAGCGTGRVAVELARRGLEVVGVDLDPSMLEVARAKSDAVEWVEADLADLDLGRTFDVVVAPGNVMIFLTPGTEAAVTERLAAHVAPGGTLVCGFSLAGDHLSLEAHHANCAAAGLEPLEDFATWEGQPYGGGDYVVSVHRRD</sequence>
<dbReference type="EMBL" id="CP031165">
    <property type="protein sequence ID" value="AXV09725.1"/>
    <property type="molecule type" value="Genomic_DNA"/>
</dbReference>
<dbReference type="AlphaFoldDB" id="A0A346Y5H8"/>
<evidence type="ECO:0000313" key="5">
    <source>
        <dbReference type="EMBL" id="AXV09725.1"/>
    </source>
</evidence>